<feature type="compositionally biased region" description="Low complexity" evidence="1">
    <location>
        <begin position="423"/>
        <end position="435"/>
    </location>
</feature>
<feature type="region of interest" description="Disordered" evidence="1">
    <location>
        <begin position="42"/>
        <end position="62"/>
    </location>
</feature>
<feature type="region of interest" description="Disordered" evidence="1">
    <location>
        <begin position="98"/>
        <end position="118"/>
    </location>
</feature>
<feature type="compositionally biased region" description="Acidic residues" evidence="1">
    <location>
        <begin position="206"/>
        <end position="217"/>
    </location>
</feature>
<evidence type="ECO:0000256" key="1">
    <source>
        <dbReference type="SAM" id="MobiDB-lite"/>
    </source>
</evidence>
<evidence type="ECO:0000313" key="3">
    <source>
        <dbReference type="Proteomes" id="UP001498398"/>
    </source>
</evidence>
<feature type="compositionally biased region" description="Polar residues" evidence="1">
    <location>
        <begin position="45"/>
        <end position="58"/>
    </location>
</feature>
<comment type="caution">
    <text evidence="2">The sequence shown here is derived from an EMBL/GenBank/DDBJ whole genome shotgun (WGS) entry which is preliminary data.</text>
</comment>
<organism evidence="2 3">
    <name type="scientific">Marasmiellus scandens</name>
    <dbReference type="NCBI Taxonomy" id="2682957"/>
    <lineage>
        <taxon>Eukaryota</taxon>
        <taxon>Fungi</taxon>
        <taxon>Dikarya</taxon>
        <taxon>Basidiomycota</taxon>
        <taxon>Agaricomycotina</taxon>
        <taxon>Agaricomycetes</taxon>
        <taxon>Agaricomycetidae</taxon>
        <taxon>Agaricales</taxon>
        <taxon>Marasmiineae</taxon>
        <taxon>Omphalotaceae</taxon>
        <taxon>Marasmiellus</taxon>
    </lineage>
</organism>
<sequence length="463" mass="50861">MLSIRPVSRNENGTVYRPKTPGRTLKNENTVRLPPATVNVKGKNVMQTPLQSKSTKPQRSFKEEIQLKDAERPAPRPFLDKTPFPNRIALQTNTQTPFGANLSVDTPDSLLRPSSTRKHIRVPRTSLKYETPLNTKNHWDLSDDEMGVPIVEEAPKLLLPEDDYDEVEYMAPNTLDLPYQPPFDFELPNYKNVGKRLLEIARSGCIDDELPPPELEPDTNGLTIDSWETLPLPPLEDEDPFHEVRQPKPPTRTTSRPAASTKAGPSSLTTKHSSPSLLVNQKSKPVPPRPLHLRTQSLLVGPSGSSGTRSTSRTSTSGSGTPASSTGPSQLKGMRPASVVSHTTAKTKALVTAGRTRTGTTTTTTTRKRVENSSTTSVVNGIRHPIRAQVKASTRETKVARVPTRPATSASVYRPAQAKTAERSGTARTRTGVRTVAKEEKHDVDLVKFNVGDGEEEDFLFDI</sequence>
<feature type="region of interest" description="Disordered" evidence="1">
    <location>
        <begin position="1"/>
        <end position="28"/>
    </location>
</feature>
<feature type="region of interest" description="Disordered" evidence="1">
    <location>
        <begin position="206"/>
        <end position="368"/>
    </location>
</feature>
<gene>
    <name evidence="2" type="ORF">VKT23_013555</name>
</gene>
<accession>A0ABR1J413</accession>
<proteinExistence type="predicted"/>
<reference evidence="2 3" key="1">
    <citation type="submission" date="2024-01" db="EMBL/GenBank/DDBJ databases">
        <title>A draft genome for the cacao thread blight pathogen Marasmiellus scandens.</title>
        <authorList>
            <person name="Baruah I.K."/>
            <person name="Leung J."/>
            <person name="Bukari Y."/>
            <person name="Amoako-Attah I."/>
            <person name="Meinhardt L.W."/>
            <person name="Bailey B.A."/>
            <person name="Cohen S.P."/>
        </authorList>
    </citation>
    <scope>NUCLEOTIDE SEQUENCE [LARGE SCALE GENOMIC DNA]</scope>
    <source>
        <strain evidence="2 3">GH-19</strain>
    </source>
</reference>
<feature type="compositionally biased region" description="Low complexity" evidence="1">
    <location>
        <begin position="301"/>
        <end position="329"/>
    </location>
</feature>
<evidence type="ECO:0000313" key="2">
    <source>
        <dbReference type="EMBL" id="KAK7448826.1"/>
    </source>
</evidence>
<name>A0ABR1J413_9AGAR</name>
<feature type="compositionally biased region" description="Polar residues" evidence="1">
    <location>
        <begin position="251"/>
        <end position="283"/>
    </location>
</feature>
<protein>
    <submittedName>
        <fullName evidence="2">Uncharacterized protein</fullName>
    </submittedName>
</protein>
<dbReference type="EMBL" id="JBANRG010000037">
    <property type="protein sequence ID" value="KAK7448826.1"/>
    <property type="molecule type" value="Genomic_DNA"/>
</dbReference>
<dbReference type="Proteomes" id="UP001498398">
    <property type="component" value="Unassembled WGS sequence"/>
</dbReference>
<feature type="region of interest" description="Disordered" evidence="1">
    <location>
        <begin position="393"/>
        <end position="436"/>
    </location>
</feature>
<feature type="compositionally biased region" description="Low complexity" evidence="1">
    <location>
        <begin position="354"/>
        <end position="365"/>
    </location>
</feature>
<keyword evidence="3" id="KW-1185">Reference proteome</keyword>